<dbReference type="Proteomes" id="UP000230821">
    <property type="component" value="Unassembled WGS sequence"/>
</dbReference>
<name>A0A2G6KEU0_9BACT</name>
<reference evidence="1 2" key="1">
    <citation type="submission" date="2017-10" db="EMBL/GenBank/DDBJ databases">
        <title>Novel microbial diversity and functional potential in the marine mammal oral microbiome.</title>
        <authorList>
            <person name="Dudek N.K."/>
            <person name="Sun C.L."/>
            <person name="Burstein D."/>
            <person name="Kantor R.S."/>
            <person name="Aliaga Goltsman D.S."/>
            <person name="Bik E.M."/>
            <person name="Thomas B.C."/>
            <person name="Banfield J.F."/>
            <person name="Relman D.A."/>
        </authorList>
    </citation>
    <scope>NUCLEOTIDE SEQUENCE [LARGE SCALE GENOMIC DNA]</scope>
    <source>
        <strain evidence="1">DOLJORAL78_47_16</strain>
    </source>
</reference>
<evidence type="ECO:0000313" key="1">
    <source>
        <dbReference type="EMBL" id="PIE33319.1"/>
    </source>
</evidence>
<gene>
    <name evidence="1" type="ORF">CSA56_12165</name>
</gene>
<comment type="caution">
    <text evidence="1">The sequence shown here is derived from an EMBL/GenBank/DDBJ whole genome shotgun (WGS) entry which is preliminary data.</text>
</comment>
<protein>
    <submittedName>
        <fullName evidence="1">Uncharacterized protein</fullName>
    </submittedName>
</protein>
<evidence type="ECO:0000313" key="2">
    <source>
        <dbReference type="Proteomes" id="UP000230821"/>
    </source>
</evidence>
<dbReference type="EMBL" id="PDSK01000100">
    <property type="protein sequence ID" value="PIE33319.1"/>
    <property type="molecule type" value="Genomic_DNA"/>
</dbReference>
<dbReference type="SUPFAM" id="SSF158682">
    <property type="entry name" value="TerB-like"/>
    <property type="match status" value="1"/>
</dbReference>
<dbReference type="InterPro" id="IPR029024">
    <property type="entry name" value="TerB-like"/>
</dbReference>
<organism evidence="1 2">
    <name type="scientific">candidate division KSB3 bacterium</name>
    <dbReference type="NCBI Taxonomy" id="2044937"/>
    <lineage>
        <taxon>Bacteria</taxon>
        <taxon>candidate division KSB3</taxon>
    </lineage>
</organism>
<dbReference type="AlphaFoldDB" id="A0A2G6KEU0"/>
<proteinExistence type="predicted"/>
<accession>A0A2G6KEU0</accession>
<sequence length="628" mass="72863">MDTYSLIALLSALLMLGGALAALRQHNKKQQQELLARAVEESNLRQIELIRVQNPSQHDKQAYEFIEAERQKVWTNVSLQTSLAPKKIWQMSFDMIKQIAAIYHSDVENPQYQASIVDLLELNDRVIARILEAFDEFPLNKIRDFSIQDVLTYKEYFDKYSKFQFIDFVKKHKYLYDVGQYVWMGYNAINPWYWGRKAVFTASKEGTARYLLSTILAIVGEEAVLVYSKRYIRKQVSSVEKNIVFEMINMAMADDVVSQEEYEVILNFVLNNSRFDDRVKILLLKALQRKKPHRTVELPEGGYSEKEKKRLLTEVERVAKADKLGLLKKRDALKVLEESLEMTSGYRTQLDFVPHDEVHSMDLLQQNRRREEAILRLMVQAGSLAGTLPEALADYIVHRASSYPLPFDDTEQGAILHEARQPSSPDSLTDMIQQQADKKRSLSDVLDALLWYLPFTWEKEELYTHIVAALRMKKESEKILQKRLEKLLPSQKLVEKTSFVRLKSLFRLIRQDEQITALLPTGTTYRFTSSGEKAKKKDSHFWLCVTTERVIVLAATIIDKTIYNHHVEFSPELAIRIESGRLHDTYILQERDQEIRLESPLFHSTPLKKSLQQYLQAAELSSSSSDNQ</sequence>